<dbReference type="STRING" id="265719.SAMN04488509_102412"/>
<proteinExistence type="predicted"/>
<dbReference type="OrthoDB" id="6638317at2"/>
<evidence type="ECO:0000313" key="3">
    <source>
        <dbReference type="Proteomes" id="UP000199603"/>
    </source>
</evidence>
<dbReference type="RefSeq" id="WP_091240402.1">
    <property type="nucleotide sequence ID" value="NZ_FNAG01000002.1"/>
</dbReference>
<dbReference type="EMBL" id="FNAG01000002">
    <property type="protein sequence ID" value="SDD42587.1"/>
    <property type="molecule type" value="Genomic_DNA"/>
</dbReference>
<feature type="domain" description="DUF4350" evidence="1">
    <location>
        <begin position="42"/>
        <end position="244"/>
    </location>
</feature>
<keyword evidence="3" id="KW-1185">Reference proteome</keyword>
<reference evidence="2 3" key="1">
    <citation type="submission" date="2016-10" db="EMBL/GenBank/DDBJ databases">
        <authorList>
            <person name="de Groot N.N."/>
        </authorList>
    </citation>
    <scope>NUCLEOTIDE SEQUENCE [LARGE SCALE GENOMIC DNA]</scope>
    <source>
        <strain evidence="2 3">DSM 16957</strain>
    </source>
</reference>
<accession>A0A1G6UPW6</accession>
<gene>
    <name evidence="2" type="ORF">SAMN04488509_102412</name>
</gene>
<evidence type="ECO:0000313" key="2">
    <source>
        <dbReference type="EMBL" id="SDD42587.1"/>
    </source>
</evidence>
<dbReference type="AlphaFoldDB" id="A0A1G6UPW6"/>
<dbReference type="InterPro" id="IPR025646">
    <property type="entry name" value="DUF4350"/>
</dbReference>
<dbReference type="Proteomes" id="UP000199603">
    <property type="component" value="Unassembled WGS sequence"/>
</dbReference>
<protein>
    <recommendedName>
        <fullName evidence="1">DUF4350 domain-containing protein</fullName>
    </recommendedName>
</protein>
<dbReference type="Pfam" id="PF14258">
    <property type="entry name" value="DUF4350"/>
    <property type="match status" value="1"/>
</dbReference>
<name>A0A1G6UPW6_9GAMM</name>
<evidence type="ECO:0000259" key="1">
    <source>
        <dbReference type="Pfam" id="PF14258"/>
    </source>
</evidence>
<organism evidence="2 3">
    <name type="scientific">Aquimonas voraii</name>
    <dbReference type="NCBI Taxonomy" id="265719"/>
    <lineage>
        <taxon>Bacteria</taxon>
        <taxon>Pseudomonadati</taxon>
        <taxon>Pseudomonadota</taxon>
        <taxon>Gammaproteobacteria</taxon>
        <taxon>Lysobacterales</taxon>
        <taxon>Lysobacteraceae</taxon>
        <taxon>Aquimonas</taxon>
    </lineage>
</organism>
<sequence>MSRSHLIVGLLLLVLTALGLWWWRTFELKEVTRALPLSGEARINPLYGLQQVLRARGLTVNTQAVFRADALPRPPGLVVMSGDLRGLSQSASDTLLDWVHAGGELVVALPPGEDDSAPLLNFFDLFTVPGYTCIDWNYRAPPAALKAAKRARGGAPELPTLEDLFDLDALRGGDTRWCASLRLLAGENFDDTRFDWSWGNAKDGWLLARLPHGAGRIMFASELGFLETHALRSHSHAALAWQVLAPALEAGPEVLLIYSADLPPLHVLIVRHGWPILLPLLLALLAWLWLHSQRFGPLQPEVAQPRRALREHLRAAAELALRRHQGTALLKPLRQRVLQRLALSSPEIAALPARDLAQALASRHGLSTPAVELALFGLGIDRPAALAEAVRTLHRLSTRP</sequence>